<accession>A0A8E2JGI7</accession>
<gene>
    <name evidence="2" type="ORF">K432DRAFT_424720</name>
</gene>
<keyword evidence="3" id="KW-1185">Reference proteome</keyword>
<name>A0A8E2JGI7_9PEZI</name>
<dbReference type="Proteomes" id="UP000250266">
    <property type="component" value="Unassembled WGS sequence"/>
</dbReference>
<feature type="transmembrane region" description="Helical" evidence="1">
    <location>
        <begin position="81"/>
        <end position="99"/>
    </location>
</feature>
<keyword evidence="1" id="KW-0812">Transmembrane</keyword>
<dbReference type="EMBL" id="KV744911">
    <property type="protein sequence ID" value="OCK81693.1"/>
    <property type="molecule type" value="Genomic_DNA"/>
</dbReference>
<evidence type="ECO:0000313" key="3">
    <source>
        <dbReference type="Proteomes" id="UP000250266"/>
    </source>
</evidence>
<organism evidence="2 3">
    <name type="scientific">Lepidopterella palustris CBS 459.81</name>
    <dbReference type="NCBI Taxonomy" id="1314670"/>
    <lineage>
        <taxon>Eukaryota</taxon>
        <taxon>Fungi</taxon>
        <taxon>Dikarya</taxon>
        <taxon>Ascomycota</taxon>
        <taxon>Pezizomycotina</taxon>
        <taxon>Dothideomycetes</taxon>
        <taxon>Pleosporomycetidae</taxon>
        <taxon>Mytilinidiales</taxon>
        <taxon>Argynnaceae</taxon>
        <taxon>Lepidopterella</taxon>
    </lineage>
</organism>
<reference evidence="2 3" key="1">
    <citation type="journal article" date="2016" name="Nat. Commun.">
        <title>Ectomycorrhizal ecology is imprinted in the genome of the dominant symbiotic fungus Cenococcum geophilum.</title>
        <authorList>
            <consortium name="DOE Joint Genome Institute"/>
            <person name="Peter M."/>
            <person name="Kohler A."/>
            <person name="Ohm R.A."/>
            <person name="Kuo A."/>
            <person name="Krutzmann J."/>
            <person name="Morin E."/>
            <person name="Arend M."/>
            <person name="Barry K.W."/>
            <person name="Binder M."/>
            <person name="Choi C."/>
            <person name="Clum A."/>
            <person name="Copeland A."/>
            <person name="Grisel N."/>
            <person name="Haridas S."/>
            <person name="Kipfer T."/>
            <person name="LaButti K."/>
            <person name="Lindquist E."/>
            <person name="Lipzen A."/>
            <person name="Maire R."/>
            <person name="Meier B."/>
            <person name="Mihaltcheva S."/>
            <person name="Molinier V."/>
            <person name="Murat C."/>
            <person name="Poggeler S."/>
            <person name="Quandt C.A."/>
            <person name="Sperisen C."/>
            <person name="Tritt A."/>
            <person name="Tisserant E."/>
            <person name="Crous P.W."/>
            <person name="Henrissat B."/>
            <person name="Nehls U."/>
            <person name="Egli S."/>
            <person name="Spatafora J.W."/>
            <person name="Grigoriev I.V."/>
            <person name="Martin F.M."/>
        </authorList>
    </citation>
    <scope>NUCLEOTIDE SEQUENCE [LARGE SCALE GENOMIC DNA]</scope>
    <source>
        <strain evidence="2 3">CBS 459.81</strain>
    </source>
</reference>
<keyword evidence="1" id="KW-1133">Transmembrane helix</keyword>
<dbReference type="AlphaFoldDB" id="A0A8E2JGI7"/>
<protein>
    <submittedName>
        <fullName evidence="2">Uncharacterized protein</fullName>
    </submittedName>
</protein>
<evidence type="ECO:0000313" key="2">
    <source>
        <dbReference type="EMBL" id="OCK81693.1"/>
    </source>
</evidence>
<dbReference type="OrthoDB" id="4127862at2759"/>
<evidence type="ECO:0000256" key="1">
    <source>
        <dbReference type="SAM" id="Phobius"/>
    </source>
</evidence>
<sequence>MSTIQTSLSVLNYVNSTTQEWRVDPLPWSNITVLNGTLTNGTIINGYRFNGTAFNTTALNTTAIIERVQGTTVGSLSLVSFIYMIMSLLIILIMVPDLIDLTRALTGRIHRYAPAVAASTFSDRDLKKQLLRHYPPAPTMPPLPSYLEAVSQKPGETASAQNLRECRELIRAKYALDVEAYSLRDVHYLNQPIVEDKKRRSRGALEDIRRTVDQWKDAKDQWSPDEWKQVEEIHRRIQSLVNPRPGPRQPFDAVELP</sequence>
<keyword evidence="1" id="KW-0472">Membrane</keyword>
<proteinExistence type="predicted"/>